<gene>
    <name evidence="2" type="ORF">ULVI_09855</name>
</gene>
<keyword evidence="3" id="KW-1185">Reference proteome</keyword>
<dbReference type="STRING" id="1763537.ULVI_09855"/>
<dbReference type="RefSeq" id="WP_068592298.1">
    <property type="nucleotide sequence ID" value="NZ_LRXL01000037.1"/>
</dbReference>
<keyword evidence="1" id="KW-0802">TPR repeat</keyword>
<protein>
    <recommendedName>
        <fullName evidence="4">Cell surface protein</fullName>
    </recommendedName>
</protein>
<dbReference type="AlphaFoldDB" id="A0A167HR29"/>
<evidence type="ECO:0000256" key="1">
    <source>
        <dbReference type="PROSITE-ProRule" id="PRU00339"/>
    </source>
</evidence>
<organism evidence="2 3">
    <name type="scientific">Cochleicola gelatinilyticus</name>
    <dbReference type="NCBI Taxonomy" id="1763537"/>
    <lineage>
        <taxon>Bacteria</taxon>
        <taxon>Pseudomonadati</taxon>
        <taxon>Bacteroidota</taxon>
        <taxon>Flavobacteriia</taxon>
        <taxon>Flavobacteriales</taxon>
        <taxon>Flavobacteriaceae</taxon>
        <taxon>Cochleicola</taxon>
    </lineage>
</organism>
<evidence type="ECO:0000313" key="2">
    <source>
        <dbReference type="EMBL" id="OAB78875.1"/>
    </source>
</evidence>
<accession>A0A167HR29</accession>
<name>A0A167HR29_9FLAO</name>
<reference evidence="2 3" key="1">
    <citation type="submission" date="2016-02" db="EMBL/GenBank/DDBJ databases">
        <title>Ulvibacter sp. LPB0005, isolated from Thais luteostoma.</title>
        <authorList>
            <person name="Shin S.-K."/>
            <person name="Yi H."/>
        </authorList>
    </citation>
    <scope>NUCLEOTIDE SEQUENCE [LARGE SCALE GENOMIC DNA]</scope>
    <source>
        <strain evidence="2 3">LPB0005</strain>
    </source>
</reference>
<dbReference type="PROSITE" id="PS50005">
    <property type="entry name" value="TPR"/>
    <property type="match status" value="1"/>
</dbReference>
<dbReference type="SUPFAM" id="SSF81901">
    <property type="entry name" value="HCP-like"/>
    <property type="match status" value="1"/>
</dbReference>
<comment type="caution">
    <text evidence="2">The sequence shown here is derived from an EMBL/GenBank/DDBJ whole genome shotgun (WGS) entry which is preliminary data.</text>
</comment>
<dbReference type="EMBL" id="LRXL01000037">
    <property type="protein sequence ID" value="OAB78875.1"/>
    <property type="molecule type" value="Genomic_DNA"/>
</dbReference>
<evidence type="ECO:0008006" key="4">
    <source>
        <dbReference type="Google" id="ProtNLM"/>
    </source>
</evidence>
<dbReference type="Proteomes" id="UP000077013">
    <property type="component" value="Unassembled WGS sequence"/>
</dbReference>
<dbReference type="PROSITE" id="PS51257">
    <property type="entry name" value="PROKAR_LIPOPROTEIN"/>
    <property type="match status" value="1"/>
</dbReference>
<sequence length="429" mass="48723">MKKTLIILSILAFFSACKENTEKSKSITNASDYNKYLTSENKSSYETALSEKDFWSKRLDADTTGVGDMGPLAGAYGKLFATTGDGQYLSNAETMYKKAMDISANNKDGYARGLARTYISQHRFKEAQELLEESYAGVSNKKETEFMLFDIYMETGNYEKANENLEKIKNNGDFNYLIRQAKWNDYNGELDAAIRNLEKAKEIAESRKSKPLKIWTYSNLGDFYGHAGRIEDAYQHYLMTLELEPDNAYAKKGIAWINYSYQKNTKEANRILDSILKNHKVPDYHLLKAEMAEFNNDTSEANNQKKAFIKTISEGNYGNMYNGYLIELYADTDPQKALKLAQMEIENRATPETYDLLAYAQLKAGQKEQALKTIKDHVVGKTFEPTAQYHTALIYKANGMNDAVTPLKEELEEAAFEIGPVVLKDVKNL</sequence>
<dbReference type="SMART" id="SM00028">
    <property type="entry name" value="TPR"/>
    <property type="match status" value="2"/>
</dbReference>
<dbReference type="InterPro" id="IPR019734">
    <property type="entry name" value="TPR_rpt"/>
</dbReference>
<evidence type="ECO:0000313" key="3">
    <source>
        <dbReference type="Proteomes" id="UP000077013"/>
    </source>
</evidence>
<dbReference type="OrthoDB" id="1399920at2"/>
<dbReference type="InterPro" id="IPR011990">
    <property type="entry name" value="TPR-like_helical_dom_sf"/>
</dbReference>
<feature type="repeat" description="TPR" evidence="1">
    <location>
        <begin position="214"/>
        <end position="247"/>
    </location>
</feature>
<dbReference type="Gene3D" id="1.25.40.10">
    <property type="entry name" value="Tetratricopeptide repeat domain"/>
    <property type="match status" value="2"/>
</dbReference>
<proteinExistence type="predicted"/>